<dbReference type="GO" id="GO:0004800">
    <property type="term" value="F:thyroxine 5'-deiodinase activity"/>
    <property type="evidence" value="ECO:0007669"/>
    <property type="project" value="InterPro"/>
</dbReference>
<keyword evidence="8" id="KW-0560">Oxidoreductase</keyword>
<dbReference type="Gene3D" id="3.40.30.10">
    <property type="entry name" value="Glutaredoxin"/>
    <property type="match status" value="1"/>
</dbReference>
<protein>
    <recommendedName>
        <fullName evidence="8">Iodothyronine deiodinase</fullName>
    </recommendedName>
</protein>
<sequence length="133" mass="14718">MGLREGAWRLVQRLRLYLWAAGMLGYLLTLSVTLRSLQLVSPASVRKLLLRMGEKMSMTQNPRFRFEDWGPTFLSAAFIKAAFANVCLSLKQEAFVGGAAPDSPVVTMDRERTSILGFMKGGRPLVLSFGSCS</sequence>
<evidence type="ECO:0000256" key="4">
    <source>
        <dbReference type="ARBA" id="ARBA00093210"/>
    </source>
</evidence>
<evidence type="ECO:0000256" key="7">
    <source>
        <dbReference type="ARBA" id="ARBA00093242"/>
    </source>
</evidence>
<evidence type="ECO:0000256" key="6">
    <source>
        <dbReference type="ARBA" id="ARBA00093236"/>
    </source>
</evidence>
<dbReference type="AlphaFoldDB" id="A0A834CIS0"/>
<dbReference type="GO" id="GO:0042404">
    <property type="term" value="P:thyroid hormone catabolic process"/>
    <property type="evidence" value="ECO:0007669"/>
    <property type="project" value="UniProtKB-ARBA"/>
</dbReference>
<comment type="catalytic activity">
    <reaction evidence="6">
        <text>3,3'-diiodothyronamine + iodide + A + H(+) = 3,3',5'-triiodothyronamine + AH2</text>
        <dbReference type="Rhea" id="RHEA:83795"/>
        <dbReference type="ChEBI" id="CHEBI:13193"/>
        <dbReference type="ChEBI" id="CHEBI:15378"/>
        <dbReference type="ChEBI" id="CHEBI:16382"/>
        <dbReference type="ChEBI" id="CHEBI:17499"/>
        <dbReference type="ChEBI" id="CHEBI:233341"/>
        <dbReference type="ChEBI" id="CHEBI:233343"/>
    </reaction>
    <physiologicalReaction direction="right-to-left" evidence="6">
        <dbReference type="Rhea" id="RHEA:83797"/>
    </physiologicalReaction>
</comment>
<reference evidence="10" key="1">
    <citation type="journal article" name="BMC Genomics">
        <title>Long-read sequencing and de novo genome assembly of marine medaka (Oryzias melastigma).</title>
        <authorList>
            <person name="Liang P."/>
            <person name="Saqib H.S.A."/>
            <person name="Ni X."/>
            <person name="Shen Y."/>
        </authorList>
    </citation>
    <scope>NUCLEOTIDE SEQUENCE</scope>
    <source>
        <strain evidence="10">Bigg-433</strain>
    </source>
</reference>
<dbReference type="Pfam" id="PF00837">
    <property type="entry name" value="T4_deiodinase"/>
    <property type="match status" value="1"/>
</dbReference>
<dbReference type="PANTHER" id="PTHR11781:SF22">
    <property type="entry name" value="TYPE I IODOTHYRONINE DEIODINASE"/>
    <property type="match status" value="1"/>
</dbReference>
<comment type="catalytic activity">
    <reaction evidence="4">
        <text>3'-iodothyronamine + iodide + A + H(+) = 3',5'-diiodothyronamine + AH2</text>
        <dbReference type="Rhea" id="RHEA:83803"/>
        <dbReference type="ChEBI" id="CHEBI:13193"/>
        <dbReference type="ChEBI" id="CHEBI:15378"/>
        <dbReference type="ChEBI" id="CHEBI:16382"/>
        <dbReference type="ChEBI" id="CHEBI:17499"/>
        <dbReference type="ChEBI" id="CHEBI:233339"/>
        <dbReference type="ChEBI" id="CHEBI:233342"/>
    </reaction>
    <physiologicalReaction direction="right-to-left" evidence="4">
        <dbReference type="Rhea" id="RHEA:83805"/>
    </physiologicalReaction>
</comment>
<dbReference type="EMBL" id="WKFB01000303">
    <property type="protein sequence ID" value="KAF6727451.1"/>
    <property type="molecule type" value="Genomic_DNA"/>
</dbReference>
<evidence type="ECO:0000256" key="2">
    <source>
        <dbReference type="ARBA" id="ARBA00093202"/>
    </source>
</evidence>
<organism evidence="10 11">
    <name type="scientific">Oryzias melastigma</name>
    <name type="common">Marine medaka</name>
    <dbReference type="NCBI Taxonomy" id="30732"/>
    <lineage>
        <taxon>Eukaryota</taxon>
        <taxon>Metazoa</taxon>
        <taxon>Chordata</taxon>
        <taxon>Craniata</taxon>
        <taxon>Vertebrata</taxon>
        <taxon>Euteleostomi</taxon>
        <taxon>Actinopterygii</taxon>
        <taxon>Neopterygii</taxon>
        <taxon>Teleostei</taxon>
        <taxon>Neoteleostei</taxon>
        <taxon>Acanthomorphata</taxon>
        <taxon>Ovalentaria</taxon>
        <taxon>Atherinomorphae</taxon>
        <taxon>Beloniformes</taxon>
        <taxon>Adrianichthyidae</taxon>
        <taxon>Oryziinae</taxon>
        <taxon>Oryzias</taxon>
    </lineage>
</organism>
<dbReference type="GO" id="GO:0042446">
    <property type="term" value="P:hormone biosynthetic process"/>
    <property type="evidence" value="ECO:0007669"/>
    <property type="project" value="UniProtKB-KW"/>
</dbReference>
<comment type="function">
    <text evidence="8">Responsible for the deiodination of T4 (3,5,3',5'-tetraiodothyronine).</text>
</comment>
<keyword evidence="8" id="KW-0712">Selenocysteine</keyword>
<comment type="catalytic activity">
    <reaction evidence="7">
        <text>3-iodothyronamine + iodide + A + H(+) = 3,3'-diiodothyronamine + AH2</text>
        <dbReference type="Rhea" id="RHEA:83827"/>
        <dbReference type="ChEBI" id="CHEBI:13193"/>
        <dbReference type="ChEBI" id="CHEBI:15378"/>
        <dbReference type="ChEBI" id="CHEBI:16382"/>
        <dbReference type="ChEBI" id="CHEBI:17499"/>
        <dbReference type="ChEBI" id="CHEBI:231647"/>
        <dbReference type="ChEBI" id="CHEBI:233341"/>
    </reaction>
    <physiologicalReaction direction="right-to-left" evidence="7">
        <dbReference type="Rhea" id="RHEA:83829"/>
    </physiologicalReaction>
</comment>
<evidence type="ECO:0000256" key="5">
    <source>
        <dbReference type="ARBA" id="ARBA00093219"/>
    </source>
</evidence>
<keyword evidence="9" id="KW-0472">Membrane</keyword>
<keyword evidence="9" id="KW-1133">Transmembrane helix</keyword>
<evidence type="ECO:0000256" key="9">
    <source>
        <dbReference type="SAM" id="Phobius"/>
    </source>
</evidence>
<gene>
    <name evidence="10" type="ORF">FQA47_012259</name>
</gene>
<feature type="transmembrane region" description="Helical" evidence="9">
    <location>
        <begin position="16"/>
        <end position="37"/>
    </location>
</feature>
<dbReference type="Proteomes" id="UP000646548">
    <property type="component" value="Unassembled WGS sequence"/>
</dbReference>
<name>A0A834CIS0_ORYME</name>
<comment type="catalytic activity">
    <reaction evidence="1">
        <text>3-iodo-L-thyronine + iodide + A + H(+) = 3,3'-diiodo-L-thyronine + AH2</text>
        <dbReference type="Rhea" id="RHEA:83783"/>
        <dbReference type="ChEBI" id="CHEBI:13193"/>
        <dbReference type="ChEBI" id="CHEBI:15378"/>
        <dbReference type="ChEBI" id="CHEBI:16382"/>
        <dbReference type="ChEBI" id="CHEBI:17499"/>
        <dbReference type="ChEBI" id="CHEBI:176514"/>
        <dbReference type="ChEBI" id="CHEBI:232627"/>
    </reaction>
    <physiologicalReaction direction="right-to-left" evidence="1">
        <dbReference type="Rhea" id="RHEA:83785"/>
    </physiologicalReaction>
</comment>
<proteinExistence type="inferred from homology"/>
<keyword evidence="9" id="KW-0812">Transmembrane</keyword>
<evidence type="ECO:0000313" key="11">
    <source>
        <dbReference type="Proteomes" id="UP000646548"/>
    </source>
</evidence>
<dbReference type="InterPro" id="IPR000643">
    <property type="entry name" value="Iodothyronine_deiodinase"/>
</dbReference>
<comment type="caution">
    <text evidence="10">The sequence shown here is derived from an EMBL/GenBank/DDBJ whole genome shotgun (WGS) entry which is preliminary data.</text>
</comment>
<comment type="catalytic activity">
    <reaction evidence="3">
        <text>3,3'-diiodo-L-thyronine sulfate + iodide + A + H(+) = 3,3',5-triiodo-L-thyronine sulfate + AH2</text>
        <dbReference type="Rhea" id="RHEA:83751"/>
        <dbReference type="ChEBI" id="CHEBI:13193"/>
        <dbReference type="ChEBI" id="CHEBI:15378"/>
        <dbReference type="ChEBI" id="CHEBI:16382"/>
        <dbReference type="ChEBI" id="CHEBI:17499"/>
        <dbReference type="ChEBI" id="CHEBI:176511"/>
        <dbReference type="ChEBI" id="CHEBI:176515"/>
    </reaction>
    <physiologicalReaction direction="right-to-left" evidence="3">
        <dbReference type="Rhea" id="RHEA:83753"/>
    </physiologicalReaction>
</comment>
<evidence type="ECO:0000256" key="3">
    <source>
        <dbReference type="ARBA" id="ARBA00093206"/>
    </source>
</evidence>
<accession>A0A834CIS0</accession>
<comment type="similarity">
    <text evidence="8">Belongs to the iodothyronine deiodinase family.</text>
</comment>
<dbReference type="PANTHER" id="PTHR11781">
    <property type="entry name" value="IODOTHYRONINE DEIODINASE"/>
    <property type="match status" value="1"/>
</dbReference>
<evidence type="ECO:0000256" key="8">
    <source>
        <dbReference type="RuleBase" id="RU000676"/>
    </source>
</evidence>
<comment type="catalytic activity">
    <reaction evidence="5">
        <text>3,3'-diiodo-L-thyronine sulfate + iodide + A + H(+) = 3,3',5'-triiodo-L-thyronine sulfate + AH2</text>
        <dbReference type="Rhea" id="RHEA:83831"/>
        <dbReference type="ChEBI" id="CHEBI:13193"/>
        <dbReference type="ChEBI" id="CHEBI:15378"/>
        <dbReference type="ChEBI" id="CHEBI:16382"/>
        <dbReference type="ChEBI" id="CHEBI:17499"/>
        <dbReference type="ChEBI" id="CHEBI:176513"/>
        <dbReference type="ChEBI" id="CHEBI:176515"/>
    </reaction>
    <physiologicalReaction direction="right-to-left" evidence="5">
        <dbReference type="Rhea" id="RHEA:83833"/>
    </physiologicalReaction>
</comment>
<keyword evidence="8" id="KW-0893">Thyroid hormones biosynthesis</keyword>
<evidence type="ECO:0000256" key="1">
    <source>
        <dbReference type="ARBA" id="ARBA00093186"/>
    </source>
</evidence>
<comment type="catalytic activity">
    <reaction evidence="2">
        <text>3,3',5'-triiodo-L-thyronine sulfate + iodide + A + H(+) = L-thyroxine sulfate + AH2</text>
        <dbReference type="Rhea" id="RHEA:83835"/>
        <dbReference type="ChEBI" id="CHEBI:13193"/>
        <dbReference type="ChEBI" id="CHEBI:15378"/>
        <dbReference type="ChEBI" id="CHEBI:16382"/>
        <dbReference type="ChEBI" id="CHEBI:17499"/>
        <dbReference type="ChEBI" id="CHEBI:176512"/>
        <dbReference type="ChEBI" id="CHEBI:176513"/>
    </reaction>
    <physiologicalReaction direction="right-to-left" evidence="2">
        <dbReference type="Rhea" id="RHEA:83837"/>
    </physiologicalReaction>
</comment>
<evidence type="ECO:0000313" key="10">
    <source>
        <dbReference type="EMBL" id="KAF6727451.1"/>
    </source>
</evidence>